<dbReference type="RefSeq" id="WP_184662552.1">
    <property type="nucleotide sequence ID" value="NZ_JACHHB010000001.1"/>
</dbReference>
<dbReference type="InterPro" id="IPR021136">
    <property type="entry name" value="Flagellar_hook_control-like_C"/>
</dbReference>
<keyword evidence="3" id="KW-0966">Cell projection</keyword>
<dbReference type="Pfam" id="PF02120">
    <property type="entry name" value="Flg_hook"/>
    <property type="match status" value="1"/>
</dbReference>
<evidence type="ECO:0000313" key="4">
    <source>
        <dbReference type="Proteomes" id="UP000551878"/>
    </source>
</evidence>
<dbReference type="AlphaFoldDB" id="A0A840QL30"/>
<keyword evidence="4" id="KW-1185">Reference proteome</keyword>
<evidence type="ECO:0000256" key="1">
    <source>
        <dbReference type="SAM" id="MobiDB-lite"/>
    </source>
</evidence>
<keyword evidence="3" id="KW-0282">Flagellum</keyword>
<keyword evidence="3" id="KW-0969">Cilium</keyword>
<feature type="domain" description="Flagellar hook-length control protein-like C-terminal" evidence="2">
    <location>
        <begin position="311"/>
        <end position="389"/>
    </location>
</feature>
<accession>A0A840QL30</accession>
<comment type="caution">
    <text evidence="3">The sequence shown here is derived from an EMBL/GenBank/DDBJ whole genome shotgun (WGS) entry which is preliminary data.</text>
</comment>
<dbReference type="Proteomes" id="UP000551878">
    <property type="component" value="Unassembled WGS sequence"/>
</dbReference>
<feature type="compositionally biased region" description="Basic and acidic residues" evidence="1">
    <location>
        <begin position="404"/>
        <end position="417"/>
    </location>
</feature>
<feature type="region of interest" description="Disordered" evidence="1">
    <location>
        <begin position="386"/>
        <end position="438"/>
    </location>
</feature>
<gene>
    <name evidence="3" type="ORF">HNQ41_000214</name>
</gene>
<name>A0A840QL30_9BACI</name>
<dbReference type="CDD" id="cd17470">
    <property type="entry name" value="T3SS_Flik_C"/>
    <property type="match status" value="1"/>
</dbReference>
<proteinExistence type="predicted"/>
<reference evidence="3 4" key="1">
    <citation type="submission" date="2020-08" db="EMBL/GenBank/DDBJ databases">
        <title>Genomic Encyclopedia of Type Strains, Phase IV (KMG-IV): sequencing the most valuable type-strain genomes for metagenomic binning, comparative biology and taxonomic classification.</title>
        <authorList>
            <person name="Goeker M."/>
        </authorList>
    </citation>
    <scope>NUCLEOTIDE SEQUENCE [LARGE SCALE GENOMIC DNA]</scope>
    <source>
        <strain evidence="3 4">DSM 24696</strain>
    </source>
</reference>
<organism evidence="3 4">
    <name type="scientific">Texcoconibacillus texcoconensis</name>
    <dbReference type="NCBI Taxonomy" id="1095777"/>
    <lineage>
        <taxon>Bacteria</taxon>
        <taxon>Bacillati</taxon>
        <taxon>Bacillota</taxon>
        <taxon>Bacilli</taxon>
        <taxon>Bacillales</taxon>
        <taxon>Bacillaceae</taxon>
        <taxon>Texcoconibacillus</taxon>
    </lineage>
</organism>
<dbReference type="Gene3D" id="3.30.750.140">
    <property type="match status" value="1"/>
</dbReference>
<evidence type="ECO:0000313" key="3">
    <source>
        <dbReference type="EMBL" id="MBB5172074.1"/>
    </source>
</evidence>
<dbReference type="InterPro" id="IPR038610">
    <property type="entry name" value="FliK-like_C_sf"/>
</dbReference>
<dbReference type="EMBL" id="JACHHB010000001">
    <property type="protein sequence ID" value="MBB5172074.1"/>
    <property type="molecule type" value="Genomic_DNA"/>
</dbReference>
<sequence length="438" mass="48650">MQGLMAMPNALPLQGANASGGTSLKEGLAELEGGEESAFASLFTQALQNGKGESFLANLEIDEQAVAEALQMLEGELDFDDSLWEELDVLFSELSMEDGFADLAWLESDGVQSLLESLPSDLSEEVKAWFASEEALENIASSDMSEHAQMIAALIAVNETTSGGQLEGDKTALMRNMEQSIQRLFPGYQHSEMKDEKSSQAMINRLNDHMNALRSQGVATKEDFQNLLQQNGNSDHMQMLKDVFARMNLDQERPTVPSQNTANPALSLDNMNQPMARAQQLAIHLGDQQAERPNQEQFIRQFQDILSRSHLQSSNQGTQQLSIKLYPESLGRLDVNLTHQNGVLVAQMMTTTGMAKEMIESQLNQLRQAFLAQNIQVDRIEVNQQQGQTHLKDATSDEQGNQQQREESKQDDSHQEGDDQGETGRFADYLEHTINTEA</sequence>
<protein>
    <submittedName>
        <fullName evidence="3">Flagellar hook-length control protein FliK</fullName>
    </submittedName>
</protein>
<evidence type="ECO:0000259" key="2">
    <source>
        <dbReference type="Pfam" id="PF02120"/>
    </source>
</evidence>